<name>A0A1L5SMZ7_9BURK</name>
<dbReference type="PANTHER" id="PTHR41534">
    <property type="entry name" value="BLR3401 PROTEIN"/>
    <property type="match status" value="1"/>
</dbReference>
<dbReference type="InterPro" id="IPR032710">
    <property type="entry name" value="NTF2-like_dom_sf"/>
</dbReference>
<evidence type="ECO:0000256" key="1">
    <source>
        <dbReference type="ARBA" id="ARBA00009570"/>
    </source>
</evidence>
<comment type="similarity">
    <text evidence="1">Belongs to the bacterial ring-hydroxylating dioxygenase beta subunit family.</text>
</comment>
<keyword evidence="2" id="KW-0560">Oxidoreductase</keyword>
<dbReference type="GO" id="GO:0019380">
    <property type="term" value="P:3-phenylpropionate catabolic process"/>
    <property type="evidence" value="ECO:0007669"/>
    <property type="project" value="TreeGrafter"/>
</dbReference>
<dbReference type="PANTHER" id="PTHR41534:SF2">
    <property type="entry name" value="3-PHENYLPROPIONATE_CINNAMIC ACID DIOXYGENASE SUBUNIT BETA"/>
    <property type="match status" value="1"/>
</dbReference>
<dbReference type="Pfam" id="PF00866">
    <property type="entry name" value="Ring_hydroxyl_B"/>
    <property type="match status" value="1"/>
</dbReference>
<sequence>MNNIDQYDAELHGQLSCFLYRESELLDNFQLKEWQATCVDESIRYVVPLRQTLMKEDGDGFSEDSHLQSDDWKALTMRIKRFDSRAAWSENPQTRIRHFVTNVRVGDKTELGGNSKNYEAVVKSNVLIYRSRGPSPDHDLLSAERIDRIRCVEGDIKLLHREVRIDSAVVGTHNFSFIF</sequence>
<dbReference type="EMBL" id="KX155565">
    <property type="protein sequence ID" value="APP18127.1"/>
    <property type="molecule type" value="Genomic_DNA"/>
</dbReference>
<organism evidence="3">
    <name type="scientific">Burkholderia sp. BC1</name>
    <dbReference type="NCBI Taxonomy" id="1095370"/>
    <lineage>
        <taxon>Bacteria</taxon>
        <taxon>Pseudomonadati</taxon>
        <taxon>Pseudomonadota</taxon>
        <taxon>Betaproteobacteria</taxon>
        <taxon>Burkholderiales</taxon>
        <taxon>Burkholderiaceae</taxon>
        <taxon>Burkholderia</taxon>
    </lineage>
</organism>
<evidence type="ECO:0000256" key="2">
    <source>
        <dbReference type="ARBA" id="ARBA00023002"/>
    </source>
</evidence>
<gene>
    <name evidence="3" type="primary">nolAd</name>
</gene>
<evidence type="ECO:0000313" key="3">
    <source>
        <dbReference type="EMBL" id="APP18127.1"/>
    </source>
</evidence>
<dbReference type="GO" id="GO:0051213">
    <property type="term" value="F:dioxygenase activity"/>
    <property type="evidence" value="ECO:0007669"/>
    <property type="project" value="UniProtKB-KW"/>
</dbReference>
<dbReference type="AlphaFoldDB" id="A0A1L5SMZ7"/>
<keyword evidence="3" id="KW-0223">Dioxygenase</keyword>
<proteinExistence type="inferred from homology"/>
<dbReference type="CDD" id="cd00667">
    <property type="entry name" value="ring_hydroxylating_dioxygenases_beta"/>
    <property type="match status" value="1"/>
</dbReference>
<accession>A0A1L5SMZ7</accession>
<dbReference type="SUPFAM" id="SSF54427">
    <property type="entry name" value="NTF2-like"/>
    <property type="match status" value="1"/>
</dbReference>
<dbReference type="InterPro" id="IPR000391">
    <property type="entry name" value="Rng_hydr_dOase-bsu"/>
</dbReference>
<reference evidence="3" key="1">
    <citation type="submission" date="2016-04" db="EMBL/GenBank/DDBJ databases">
        <title>2-naphthol catabolic nol gene cluster in Burkholderia sp. strain BC1.</title>
        <authorList>
            <person name="Pal Chowdhury P."/>
            <person name="Dutta T.K."/>
        </authorList>
    </citation>
    <scope>NUCLEOTIDE SEQUENCE</scope>
    <source>
        <strain evidence="3">BC1</strain>
    </source>
</reference>
<dbReference type="Gene3D" id="3.10.450.50">
    <property type="match status" value="1"/>
</dbReference>
<protein>
    <submittedName>
        <fullName evidence="3">2-naphthol dioxygenase small oxygenase component</fullName>
    </submittedName>
</protein>